<dbReference type="Proteomes" id="UP001295423">
    <property type="component" value="Unassembled WGS sequence"/>
</dbReference>
<sequence length="319" mass="36608">MKPLAMKKKIVMKKSKKATRGKRTLSKGLPSFKVKSKPDSNTIDNNDTIDNDEHDDFGELPCDTILAFQSIQANSEGLHIPLLGGRFVQAVLETQLFQKFDENHASIIMQEVLELIQNGQLIRMSCHDEGQTAFTLSNDYIAAVWDAHQNHMLECRQQENSRMRPEIVTWFVSCLKEWKEPTISEESMEAYWKDDISVQSDTDQSQSKISFRDAVIALVKLQILMKVPISSMASESHYRFWLPQWGVVLKQWDKARRNMMACINRSSGGEISETNLLNFNRHSCVSTRFLLNDLVNRGKVNIVERPFGKFVRRVATSEH</sequence>
<evidence type="ECO:0000313" key="3">
    <source>
        <dbReference type="EMBL" id="CAJ1952360.1"/>
    </source>
</evidence>
<comment type="similarity">
    <text evidence="1">Belongs to the STK19 family.</text>
</comment>
<gene>
    <name evidence="3" type="ORF">CYCCA115_LOCUS13514</name>
</gene>
<feature type="region of interest" description="Disordered" evidence="2">
    <location>
        <begin position="12"/>
        <end position="52"/>
    </location>
</feature>
<comment type="caution">
    <text evidence="3">The sequence shown here is derived from an EMBL/GenBank/DDBJ whole genome shotgun (WGS) entry which is preliminary data.</text>
</comment>
<dbReference type="EMBL" id="CAKOGP040001803">
    <property type="protein sequence ID" value="CAJ1952360.1"/>
    <property type="molecule type" value="Genomic_DNA"/>
</dbReference>
<dbReference type="PANTHER" id="PTHR15243:SF0">
    <property type="entry name" value="SERINE_THREONINE-PROTEIN KINASE 19"/>
    <property type="match status" value="1"/>
</dbReference>
<keyword evidence="4" id="KW-1185">Reference proteome</keyword>
<dbReference type="AlphaFoldDB" id="A0AAD2FSX4"/>
<evidence type="ECO:0000256" key="2">
    <source>
        <dbReference type="SAM" id="MobiDB-lite"/>
    </source>
</evidence>
<evidence type="ECO:0000256" key="1">
    <source>
        <dbReference type="ARBA" id="ARBA00093458"/>
    </source>
</evidence>
<dbReference type="InterPro" id="IPR018865">
    <property type="entry name" value="STK19-like"/>
</dbReference>
<dbReference type="PANTHER" id="PTHR15243">
    <property type="entry name" value="SERINE/THREONINE-PROTEIN KINASE 19"/>
    <property type="match status" value="1"/>
</dbReference>
<reference evidence="3" key="1">
    <citation type="submission" date="2023-08" db="EMBL/GenBank/DDBJ databases">
        <authorList>
            <person name="Audoor S."/>
            <person name="Bilcke G."/>
        </authorList>
    </citation>
    <scope>NUCLEOTIDE SEQUENCE</scope>
</reference>
<name>A0AAD2FSX4_9STRA</name>
<feature type="compositionally biased region" description="Basic residues" evidence="2">
    <location>
        <begin position="12"/>
        <end position="25"/>
    </location>
</feature>
<protein>
    <submittedName>
        <fullName evidence="3">Uncharacterized protein</fullName>
    </submittedName>
</protein>
<proteinExistence type="inferred from homology"/>
<accession>A0AAD2FSX4</accession>
<organism evidence="3 4">
    <name type="scientific">Cylindrotheca closterium</name>
    <dbReference type="NCBI Taxonomy" id="2856"/>
    <lineage>
        <taxon>Eukaryota</taxon>
        <taxon>Sar</taxon>
        <taxon>Stramenopiles</taxon>
        <taxon>Ochrophyta</taxon>
        <taxon>Bacillariophyta</taxon>
        <taxon>Bacillariophyceae</taxon>
        <taxon>Bacillariophycidae</taxon>
        <taxon>Bacillariales</taxon>
        <taxon>Bacillariaceae</taxon>
        <taxon>Cylindrotheca</taxon>
    </lineage>
</organism>
<evidence type="ECO:0000313" key="4">
    <source>
        <dbReference type="Proteomes" id="UP001295423"/>
    </source>
</evidence>